<evidence type="ECO:0000313" key="3">
    <source>
        <dbReference type="Proteomes" id="UP000626109"/>
    </source>
</evidence>
<protein>
    <submittedName>
        <fullName evidence="2">Uncharacterized protein</fullName>
    </submittedName>
</protein>
<accession>A0A813KZ99</accession>
<comment type="caution">
    <text evidence="2">The sequence shown here is derived from an EMBL/GenBank/DDBJ whole genome shotgun (WGS) entry which is preliminary data.</text>
</comment>
<dbReference type="AlphaFoldDB" id="A0A813KZ99"/>
<name>A0A813KZ99_POLGL</name>
<organism evidence="2 3">
    <name type="scientific">Polarella glacialis</name>
    <name type="common">Dinoflagellate</name>
    <dbReference type="NCBI Taxonomy" id="89957"/>
    <lineage>
        <taxon>Eukaryota</taxon>
        <taxon>Sar</taxon>
        <taxon>Alveolata</taxon>
        <taxon>Dinophyceae</taxon>
        <taxon>Suessiales</taxon>
        <taxon>Suessiaceae</taxon>
        <taxon>Polarella</taxon>
    </lineage>
</organism>
<reference evidence="2" key="1">
    <citation type="submission" date="2021-02" db="EMBL/GenBank/DDBJ databases">
        <authorList>
            <person name="Dougan E. K."/>
            <person name="Rhodes N."/>
            <person name="Thang M."/>
            <person name="Chan C."/>
        </authorList>
    </citation>
    <scope>NUCLEOTIDE SEQUENCE</scope>
</reference>
<evidence type="ECO:0000256" key="1">
    <source>
        <dbReference type="SAM" id="MobiDB-lite"/>
    </source>
</evidence>
<feature type="region of interest" description="Disordered" evidence="1">
    <location>
        <begin position="1"/>
        <end position="51"/>
    </location>
</feature>
<dbReference type="Proteomes" id="UP000626109">
    <property type="component" value="Unassembled WGS sequence"/>
</dbReference>
<dbReference type="EMBL" id="CAJNNW010033066">
    <property type="protein sequence ID" value="CAE8716952.1"/>
    <property type="molecule type" value="Genomic_DNA"/>
</dbReference>
<gene>
    <name evidence="2" type="ORF">PGLA2088_LOCUS39305</name>
</gene>
<feature type="compositionally biased region" description="Low complexity" evidence="1">
    <location>
        <begin position="1"/>
        <end position="14"/>
    </location>
</feature>
<evidence type="ECO:0000313" key="2">
    <source>
        <dbReference type="EMBL" id="CAE8716952.1"/>
    </source>
</evidence>
<feature type="non-terminal residue" evidence="2">
    <location>
        <position position="113"/>
    </location>
</feature>
<sequence>QYLAPTRGAAPAGRAGRKTEQESVLPEIPSFSLSECRPATPATAGCRPPASLRQSAAPLSHFFTLGAGLRAAEAPDPDLAAPWPHEADELCRLSLAPPTDLEHEFPPWPHEVM</sequence>
<proteinExistence type="predicted"/>